<accession>A0A6D2KYJ2</accession>
<organism evidence="1 2">
    <name type="scientific">Microthlaspi erraticum</name>
    <dbReference type="NCBI Taxonomy" id="1685480"/>
    <lineage>
        <taxon>Eukaryota</taxon>
        <taxon>Viridiplantae</taxon>
        <taxon>Streptophyta</taxon>
        <taxon>Embryophyta</taxon>
        <taxon>Tracheophyta</taxon>
        <taxon>Spermatophyta</taxon>
        <taxon>Magnoliopsida</taxon>
        <taxon>eudicotyledons</taxon>
        <taxon>Gunneridae</taxon>
        <taxon>Pentapetalae</taxon>
        <taxon>rosids</taxon>
        <taxon>malvids</taxon>
        <taxon>Brassicales</taxon>
        <taxon>Brassicaceae</taxon>
        <taxon>Coluteocarpeae</taxon>
        <taxon>Microthlaspi</taxon>
    </lineage>
</organism>
<name>A0A6D2KYJ2_9BRAS</name>
<protein>
    <submittedName>
        <fullName evidence="1">Uncharacterized protein</fullName>
    </submittedName>
</protein>
<keyword evidence="2" id="KW-1185">Reference proteome</keyword>
<evidence type="ECO:0000313" key="1">
    <source>
        <dbReference type="EMBL" id="CAA7052936.1"/>
    </source>
</evidence>
<reference evidence="1" key="1">
    <citation type="submission" date="2020-01" db="EMBL/GenBank/DDBJ databases">
        <authorList>
            <person name="Mishra B."/>
        </authorList>
    </citation>
    <scope>NUCLEOTIDE SEQUENCE [LARGE SCALE GENOMIC DNA]</scope>
</reference>
<dbReference type="EMBL" id="CACVBM020001516">
    <property type="protein sequence ID" value="CAA7052936.1"/>
    <property type="molecule type" value="Genomic_DNA"/>
</dbReference>
<dbReference type="Proteomes" id="UP000467841">
    <property type="component" value="Unassembled WGS sequence"/>
</dbReference>
<evidence type="ECO:0000313" key="2">
    <source>
        <dbReference type="Proteomes" id="UP000467841"/>
    </source>
</evidence>
<dbReference type="AlphaFoldDB" id="A0A6D2KYJ2"/>
<sequence length="123" mass="13720">MQVSKSRTSFYLQVLVLATEQNKASRILIWKDRYLSHASRQSGMKPFGSTIGPNLFSTETCPVSEQTEPMEDLECLMARAAAPKALIEREEAWLMFGAFLGTMSAHTRRGEEGSLMGNFPFPA</sequence>
<proteinExistence type="predicted"/>
<gene>
    <name evidence="1" type="ORF">MERR_LOCUS40171</name>
</gene>
<comment type="caution">
    <text evidence="1">The sequence shown here is derived from an EMBL/GenBank/DDBJ whole genome shotgun (WGS) entry which is preliminary data.</text>
</comment>